<comment type="similarity">
    <text evidence="2">Belongs to the UPF0719 family.</text>
</comment>
<evidence type="ECO:0000256" key="7">
    <source>
        <dbReference type="SAM" id="Phobius"/>
    </source>
</evidence>
<keyword evidence="4 7" id="KW-0812">Transmembrane</keyword>
<evidence type="ECO:0000256" key="6">
    <source>
        <dbReference type="ARBA" id="ARBA00023136"/>
    </source>
</evidence>
<dbReference type="AlphaFoldDB" id="B9XLC0"/>
<accession>B9XLC0</accession>
<sequence>MNEEPSGDEFMVLVVSLVYVIAKGAVFYRELLFTALLGRSVRQRLPLVFAPLAGLAILLPVLLCFAAKDIRSNHFYVFLFMTLGMAWMIFSTQLFPVFGLSVREDVVEQGNQAATVALSGALLGILLAYAGGNIGEGPTIWTTIFPCFLASAGLLLLWFMVEFGSRISLAIAEERDIASGWRLASFLVSVGLILGRAVAGDGQSATGTIRDFAYQAWPSLGLALVAMLAERNLRPTLIRPKPSVGKYGLLPGLIYLVIAVAVLIVLGRWK</sequence>
<evidence type="ECO:0000256" key="1">
    <source>
        <dbReference type="ARBA" id="ARBA00004651"/>
    </source>
</evidence>
<dbReference type="InterPro" id="IPR007140">
    <property type="entry name" value="DUF350"/>
</dbReference>
<comment type="caution">
    <text evidence="8">The sequence shown here is derived from an EMBL/GenBank/DDBJ whole genome shotgun (WGS) entry which is preliminary data.</text>
</comment>
<feature type="transmembrane region" description="Helical" evidence="7">
    <location>
        <begin position="113"/>
        <end position="134"/>
    </location>
</feature>
<reference evidence="8 9" key="1">
    <citation type="journal article" date="2011" name="J. Bacteriol.">
        <title>Genome sequence of 'Pedosphaera parvula' Ellin514, an aerobic Verrucomicrobial isolate from pasture soil.</title>
        <authorList>
            <person name="Kant R."/>
            <person name="van Passel M.W."/>
            <person name="Sangwan P."/>
            <person name="Palva A."/>
            <person name="Lucas S."/>
            <person name="Copeland A."/>
            <person name="Lapidus A."/>
            <person name="Glavina Del Rio T."/>
            <person name="Dalin E."/>
            <person name="Tice H."/>
            <person name="Bruce D."/>
            <person name="Goodwin L."/>
            <person name="Pitluck S."/>
            <person name="Chertkov O."/>
            <person name="Larimer F.W."/>
            <person name="Land M.L."/>
            <person name="Hauser L."/>
            <person name="Brettin T.S."/>
            <person name="Detter J.C."/>
            <person name="Han S."/>
            <person name="de Vos W.M."/>
            <person name="Janssen P.H."/>
            <person name="Smidt H."/>
        </authorList>
    </citation>
    <scope>NUCLEOTIDE SEQUENCE [LARGE SCALE GENOMIC DNA]</scope>
    <source>
        <strain evidence="8 9">Ellin514</strain>
    </source>
</reference>
<comment type="subcellular location">
    <subcellularLocation>
        <location evidence="1">Cell membrane</location>
        <topology evidence="1">Multi-pass membrane protein</topology>
    </subcellularLocation>
</comment>
<keyword evidence="3" id="KW-1003">Cell membrane</keyword>
<dbReference type="GO" id="GO:0005886">
    <property type="term" value="C:plasma membrane"/>
    <property type="evidence" value="ECO:0007669"/>
    <property type="project" value="UniProtKB-SubCell"/>
</dbReference>
<dbReference type="RefSeq" id="WP_007416611.1">
    <property type="nucleotide sequence ID" value="NZ_ABOX02000029.1"/>
</dbReference>
<dbReference type="EMBL" id="ABOX02000029">
    <property type="protein sequence ID" value="EEF59323.1"/>
    <property type="molecule type" value="Genomic_DNA"/>
</dbReference>
<evidence type="ECO:0000256" key="3">
    <source>
        <dbReference type="ARBA" id="ARBA00022475"/>
    </source>
</evidence>
<proteinExistence type="inferred from homology"/>
<evidence type="ECO:0000313" key="9">
    <source>
        <dbReference type="Proteomes" id="UP000003688"/>
    </source>
</evidence>
<keyword evidence="9" id="KW-1185">Reference proteome</keyword>
<keyword evidence="6 7" id="KW-0472">Membrane</keyword>
<evidence type="ECO:0000313" key="8">
    <source>
        <dbReference type="EMBL" id="EEF59323.1"/>
    </source>
</evidence>
<organism evidence="8 9">
    <name type="scientific">Pedosphaera parvula (strain Ellin514)</name>
    <dbReference type="NCBI Taxonomy" id="320771"/>
    <lineage>
        <taxon>Bacteria</taxon>
        <taxon>Pseudomonadati</taxon>
        <taxon>Verrucomicrobiota</taxon>
        <taxon>Pedosphaerae</taxon>
        <taxon>Pedosphaerales</taxon>
        <taxon>Pedosphaeraceae</taxon>
        <taxon>Pedosphaera</taxon>
    </lineage>
</organism>
<evidence type="ECO:0000256" key="4">
    <source>
        <dbReference type="ARBA" id="ARBA00022692"/>
    </source>
</evidence>
<dbReference type="Pfam" id="PF03994">
    <property type="entry name" value="DUF350"/>
    <property type="match status" value="1"/>
</dbReference>
<feature type="transmembrane region" description="Helical" evidence="7">
    <location>
        <begin position="45"/>
        <end position="63"/>
    </location>
</feature>
<feature type="transmembrane region" description="Helical" evidence="7">
    <location>
        <begin position="249"/>
        <end position="269"/>
    </location>
</feature>
<dbReference type="OrthoDB" id="3010197at2"/>
<feature type="transmembrane region" description="Helical" evidence="7">
    <location>
        <begin position="75"/>
        <end position="101"/>
    </location>
</feature>
<name>B9XLC0_PEDPL</name>
<dbReference type="Proteomes" id="UP000003688">
    <property type="component" value="Unassembled WGS sequence"/>
</dbReference>
<protein>
    <submittedName>
        <fullName evidence="8">Uncharacterized protein</fullName>
    </submittedName>
</protein>
<keyword evidence="5 7" id="KW-1133">Transmembrane helix</keyword>
<feature type="transmembrane region" description="Helical" evidence="7">
    <location>
        <begin position="12"/>
        <end position="33"/>
    </location>
</feature>
<dbReference type="STRING" id="320771.Cflav_PD1871"/>
<evidence type="ECO:0000256" key="5">
    <source>
        <dbReference type="ARBA" id="ARBA00022989"/>
    </source>
</evidence>
<evidence type="ECO:0000256" key="2">
    <source>
        <dbReference type="ARBA" id="ARBA00005779"/>
    </source>
</evidence>
<gene>
    <name evidence="8" type="ORF">Cflav_PD1871</name>
</gene>
<feature type="transmembrane region" description="Helical" evidence="7">
    <location>
        <begin position="181"/>
        <end position="200"/>
    </location>
</feature>
<feature type="transmembrane region" description="Helical" evidence="7">
    <location>
        <begin position="140"/>
        <end position="161"/>
    </location>
</feature>